<comment type="similarity">
    <text evidence="2">Belongs to the DoxX family.</text>
</comment>
<evidence type="ECO:0000256" key="1">
    <source>
        <dbReference type="ARBA" id="ARBA00004141"/>
    </source>
</evidence>
<dbReference type="Proteomes" id="UP000314987">
    <property type="component" value="Unassembled WGS sequence"/>
</dbReference>
<keyword evidence="8" id="KW-1185">Reference proteome</keyword>
<evidence type="ECO:0000256" key="4">
    <source>
        <dbReference type="ARBA" id="ARBA00022989"/>
    </source>
</evidence>
<reference evidence="7" key="3">
    <citation type="submission" date="2025-09" db="UniProtKB">
        <authorList>
            <consortium name="Ensembl"/>
        </authorList>
    </citation>
    <scope>IDENTIFICATION</scope>
</reference>
<evidence type="ECO:0000256" key="6">
    <source>
        <dbReference type="SAM" id="Phobius"/>
    </source>
</evidence>
<dbReference type="CTD" id="100506144"/>
<comment type="subcellular location">
    <subcellularLocation>
        <location evidence="1">Membrane</location>
        <topology evidence="1">Multi-pass membrane protein</topology>
    </subcellularLocation>
</comment>
<organism evidence="7 8">
    <name type="scientific">Vombatus ursinus</name>
    <name type="common">Common wombat</name>
    <dbReference type="NCBI Taxonomy" id="29139"/>
    <lineage>
        <taxon>Eukaryota</taxon>
        <taxon>Metazoa</taxon>
        <taxon>Chordata</taxon>
        <taxon>Craniata</taxon>
        <taxon>Vertebrata</taxon>
        <taxon>Euteleostomi</taxon>
        <taxon>Mammalia</taxon>
        <taxon>Metatheria</taxon>
        <taxon>Diprotodontia</taxon>
        <taxon>Vombatidae</taxon>
        <taxon>Vombatus</taxon>
    </lineage>
</organism>
<proteinExistence type="inferred from homology"/>
<protein>
    <recommendedName>
        <fullName evidence="9">Transmembrane protein 35B</fullName>
    </recommendedName>
</protein>
<dbReference type="OrthoDB" id="432685at2759"/>
<reference evidence="7" key="2">
    <citation type="submission" date="2025-08" db="UniProtKB">
        <authorList>
            <consortium name="Ensembl"/>
        </authorList>
    </citation>
    <scope>IDENTIFICATION</scope>
</reference>
<gene>
    <name evidence="7" type="primary">TMEM35B</name>
</gene>
<keyword evidence="3 6" id="KW-0812">Transmembrane</keyword>
<dbReference type="STRING" id="29139.ENSVURP00010005105"/>
<evidence type="ECO:0000256" key="3">
    <source>
        <dbReference type="ARBA" id="ARBA00022692"/>
    </source>
</evidence>
<dbReference type="Ensembl" id="ENSVURT00010005783.1">
    <property type="protein sequence ID" value="ENSVURP00010005105.1"/>
    <property type="gene ID" value="ENSVURG00010004017.1"/>
</dbReference>
<dbReference type="InterPro" id="IPR040399">
    <property type="entry name" value="TMEM35A/B"/>
</dbReference>
<keyword evidence="5 6" id="KW-0472">Membrane</keyword>
<keyword evidence="4 6" id="KW-1133">Transmembrane helix</keyword>
<dbReference type="PANTHER" id="PTHR13163">
    <property type="entry name" value="SPINAL CORD EXPRESSION PROTEIN 4"/>
    <property type="match status" value="1"/>
</dbReference>
<dbReference type="GO" id="GO:0016020">
    <property type="term" value="C:membrane"/>
    <property type="evidence" value="ECO:0007669"/>
    <property type="project" value="UniProtKB-SubCell"/>
</dbReference>
<name>A0A4X2K7E6_VOMUR</name>
<evidence type="ECO:0000256" key="2">
    <source>
        <dbReference type="ARBA" id="ARBA00006679"/>
    </source>
</evidence>
<feature type="transmembrane region" description="Helical" evidence="6">
    <location>
        <begin position="63"/>
        <end position="81"/>
    </location>
</feature>
<dbReference type="GeneTree" id="ENSGT00940000154325"/>
<feature type="transmembrane region" description="Helical" evidence="6">
    <location>
        <begin position="110"/>
        <end position="132"/>
    </location>
</feature>
<evidence type="ECO:0008006" key="9">
    <source>
        <dbReference type="Google" id="ProtNLM"/>
    </source>
</evidence>
<dbReference type="RefSeq" id="XP_027720471.1">
    <property type="nucleotide sequence ID" value="XM_027864670.1"/>
</dbReference>
<evidence type="ECO:0000256" key="5">
    <source>
        <dbReference type="ARBA" id="ARBA00023136"/>
    </source>
</evidence>
<dbReference type="GeneID" id="114044894"/>
<dbReference type="PANTHER" id="PTHR13163:SF2">
    <property type="entry name" value="TRANSMEMBRANE PROTEIN 35B"/>
    <property type="match status" value="1"/>
</dbReference>
<evidence type="ECO:0000313" key="7">
    <source>
        <dbReference type="Ensembl" id="ENSVURP00010005105.1"/>
    </source>
</evidence>
<evidence type="ECO:0000313" key="8">
    <source>
        <dbReference type="Proteomes" id="UP000314987"/>
    </source>
</evidence>
<reference evidence="8" key="1">
    <citation type="submission" date="2018-12" db="EMBL/GenBank/DDBJ databases">
        <authorList>
            <person name="Yazar S."/>
        </authorList>
    </citation>
    <scope>NUCLEOTIDE SEQUENCE [LARGE SCALE GENOMIC DNA]</scope>
</reference>
<feature type="transmembrane region" description="Helical" evidence="6">
    <location>
        <begin position="7"/>
        <end position="26"/>
    </location>
</feature>
<dbReference type="AlphaFoldDB" id="A0A4X2K7E6"/>
<sequence length="135" mass="14777">MEIIFCGLRLLFGIFFMLTGVIKISGRHIPAHVYAQMKVQMLKFAQVLPLKALVDHNPDPGNLLVILGWVELVAAFLLVMGPPLLQELGCILLTLLMMGSLYSLVLLKESVVTCAPSTLCLGILILLVTHICHVS</sequence>
<dbReference type="OMA" id="PDPMNYQ"/>
<feature type="transmembrane region" description="Helical" evidence="6">
    <location>
        <begin position="88"/>
        <end position="104"/>
    </location>
</feature>
<accession>A0A4X2K7E6</accession>